<reference evidence="3" key="1">
    <citation type="submission" date="2019-02" db="EMBL/GenBank/DDBJ databases">
        <authorList>
            <person name="Gruber-Vodicka R. H."/>
            <person name="Seah K. B. B."/>
        </authorList>
    </citation>
    <scope>NUCLEOTIDE SEQUENCE</scope>
    <source>
        <strain evidence="2">BECK_S312</strain>
        <strain evidence="3">BECK_S426</strain>
    </source>
</reference>
<accession>A0A450XHA0</accession>
<feature type="transmembrane region" description="Helical" evidence="1">
    <location>
        <begin position="285"/>
        <end position="303"/>
    </location>
</feature>
<feature type="transmembrane region" description="Helical" evidence="1">
    <location>
        <begin position="243"/>
        <end position="265"/>
    </location>
</feature>
<feature type="transmembrane region" description="Helical" evidence="1">
    <location>
        <begin position="64"/>
        <end position="82"/>
    </location>
</feature>
<gene>
    <name evidence="2" type="ORF">BECKLPF1236A_GA0070988_1001113</name>
    <name evidence="3" type="ORF">BECKLPF1236C_GA0070990_1007112</name>
</gene>
<dbReference type="EMBL" id="CAADFM010000011">
    <property type="protein sequence ID" value="VFK07774.1"/>
    <property type="molecule type" value="Genomic_DNA"/>
</dbReference>
<dbReference type="AlphaFoldDB" id="A0A450XHA0"/>
<organism evidence="3">
    <name type="scientific">Candidatus Kentrum sp. LPFa</name>
    <dbReference type="NCBI Taxonomy" id="2126335"/>
    <lineage>
        <taxon>Bacteria</taxon>
        <taxon>Pseudomonadati</taxon>
        <taxon>Pseudomonadota</taxon>
        <taxon>Gammaproteobacteria</taxon>
        <taxon>Candidatus Kentrum</taxon>
    </lineage>
</organism>
<keyword evidence="1" id="KW-0472">Membrane</keyword>
<sequence>MILLFISWFPPLELKGELPSFDESYTELEKDSPTFLVLMEEHKKVTQEIKMRQEWEDDWFHNKFLLAGILILGFVAYVLMPFEWESLKPGNKPNPQTRLISDGVYLKPELIFNTPTCLTLALACAISLIIDIHIRTHISAAAQAGLWIKYHVEDTFLGSNKCYPELKGWETFLRNSCENEHNGEGCKKGMNTDAFYRFLWPHLHVLTWLIYIIYMTLLFRVWRESKIDEGKISKSKINERKKILGFGFFLVHFPIVMFAWVGHTFPSMFESQSWPWGEFGDGAEGYYIMLSVVLIVINLFYLNPRWIIEKLAKLAKVNE</sequence>
<feature type="transmembrane region" description="Helical" evidence="1">
    <location>
        <begin position="205"/>
        <end position="222"/>
    </location>
</feature>
<dbReference type="EMBL" id="CAADFP010000071">
    <property type="protein sequence ID" value="VFK28687.1"/>
    <property type="molecule type" value="Genomic_DNA"/>
</dbReference>
<evidence type="ECO:0000313" key="3">
    <source>
        <dbReference type="EMBL" id="VFK28687.1"/>
    </source>
</evidence>
<evidence type="ECO:0000256" key="1">
    <source>
        <dbReference type="SAM" id="Phobius"/>
    </source>
</evidence>
<keyword evidence="1" id="KW-0812">Transmembrane</keyword>
<protein>
    <submittedName>
        <fullName evidence="3">Uncharacterized protein</fullName>
    </submittedName>
</protein>
<keyword evidence="1" id="KW-1133">Transmembrane helix</keyword>
<proteinExistence type="predicted"/>
<name>A0A450XHA0_9GAMM</name>
<evidence type="ECO:0000313" key="2">
    <source>
        <dbReference type="EMBL" id="VFK07774.1"/>
    </source>
</evidence>